<name>A0A3M7MI07_9PLEO</name>
<evidence type="ECO:0000313" key="3">
    <source>
        <dbReference type="Proteomes" id="UP000265663"/>
    </source>
</evidence>
<keyword evidence="3" id="KW-1185">Reference proteome</keyword>
<protein>
    <submittedName>
        <fullName evidence="2">Uncharacterized protein</fullName>
    </submittedName>
</protein>
<gene>
    <name evidence="2" type="ORF">GMOD_00004925</name>
</gene>
<dbReference type="EMBL" id="KE747843">
    <property type="protein sequence ID" value="RMZ74087.1"/>
    <property type="molecule type" value="Genomic_DNA"/>
</dbReference>
<organism evidence="2 3">
    <name type="scientific">Pyrenophora seminiperda CCB06</name>
    <dbReference type="NCBI Taxonomy" id="1302712"/>
    <lineage>
        <taxon>Eukaryota</taxon>
        <taxon>Fungi</taxon>
        <taxon>Dikarya</taxon>
        <taxon>Ascomycota</taxon>
        <taxon>Pezizomycotina</taxon>
        <taxon>Dothideomycetes</taxon>
        <taxon>Pleosporomycetidae</taxon>
        <taxon>Pleosporales</taxon>
        <taxon>Pleosporineae</taxon>
        <taxon>Pleosporaceae</taxon>
        <taxon>Pyrenophora</taxon>
    </lineage>
</organism>
<sequence>MASRRLTIFPRTGNDVDNASSINGKGDSTALSAPERKFRSENGPVDLKLPKLTPTLQVKRKIFTPLDEDPGKHYRCIHSVDPEGERPYCLAQEIASDTTEHAYRVVMIRRSPDKSVVGLDKPNPNLLNIVSVFRFQGSLFTVFDRPGLPLSEIAVSHSPQLGLAEVRTISTEAISGICALSAAGLYLSSIDVEDVTISASDGQVKVDRASSQETMADDKATAFGIMLDDLMSRVPGPSTLQQSDDLLAFIRYTGQTTYLELQKDSFLKDSLPAPSLIPFVLNAQIIVLPVEHVIETQISELKMSAG</sequence>
<dbReference type="OrthoDB" id="3687865at2759"/>
<dbReference type="SUPFAM" id="SSF56112">
    <property type="entry name" value="Protein kinase-like (PK-like)"/>
    <property type="match status" value="1"/>
</dbReference>
<evidence type="ECO:0000256" key="1">
    <source>
        <dbReference type="SAM" id="MobiDB-lite"/>
    </source>
</evidence>
<feature type="region of interest" description="Disordered" evidence="1">
    <location>
        <begin position="1"/>
        <end position="30"/>
    </location>
</feature>
<dbReference type="Proteomes" id="UP000265663">
    <property type="component" value="Unassembled WGS sequence"/>
</dbReference>
<evidence type="ECO:0000313" key="2">
    <source>
        <dbReference type="EMBL" id="RMZ74087.1"/>
    </source>
</evidence>
<dbReference type="AlphaFoldDB" id="A0A3M7MI07"/>
<dbReference type="InterPro" id="IPR011009">
    <property type="entry name" value="Kinase-like_dom_sf"/>
</dbReference>
<reference evidence="2 3" key="1">
    <citation type="journal article" date="2014" name="PLoS ONE">
        <title>De novo Genome Assembly of the Fungal Plant Pathogen Pyrenophora semeniperda.</title>
        <authorList>
            <person name="Soliai M.M."/>
            <person name="Meyer S.E."/>
            <person name="Udall J.A."/>
            <person name="Elzinga D.E."/>
            <person name="Hermansen R.A."/>
            <person name="Bodily P.M."/>
            <person name="Hart A.A."/>
            <person name="Coleman C.E."/>
        </authorList>
    </citation>
    <scope>NUCLEOTIDE SEQUENCE [LARGE SCALE GENOMIC DNA]</scope>
    <source>
        <strain evidence="2 3">CCB06</strain>
        <tissue evidence="2">Mycelium</tissue>
    </source>
</reference>
<proteinExistence type="predicted"/>
<accession>A0A3M7MI07</accession>